<protein>
    <submittedName>
        <fullName evidence="12">FAD-dependent 5-carboxymethylaminomethyl-2-thiouridine(34) oxidoreductase MnmC</fullName>
        <ecNumber evidence="12">2.1.1.61</ecNumber>
    </submittedName>
</protein>
<keyword evidence="1" id="KW-0963">Cytoplasm</keyword>
<dbReference type="SUPFAM" id="SSF54373">
    <property type="entry name" value="FAD-linked reductases, C-terminal domain"/>
    <property type="match status" value="1"/>
</dbReference>
<dbReference type="GO" id="GO:0004808">
    <property type="term" value="F:tRNA (5-methylaminomethyl-2-thiouridylate)(34)-methyltransferase activity"/>
    <property type="evidence" value="ECO:0007669"/>
    <property type="project" value="UniProtKB-EC"/>
</dbReference>
<keyword evidence="7" id="KW-0274">FAD</keyword>
<dbReference type="Gene3D" id="3.30.9.10">
    <property type="entry name" value="D-Amino Acid Oxidase, subunit A, domain 2"/>
    <property type="match status" value="1"/>
</dbReference>
<organism evidence="12 13">
    <name type="scientific">Candidatus Proximibacter danicus</name>
    <dbReference type="NCBI Taxonomy" id="2954365"/>
    <lineage>
        <taxon>Bacteria</taxon>
        <taxon>Pseudomonadati</taxon>
        <taxon>Pseudomonadota</taxon>
        <taxon>Betaproteobacteria</taxon>
        <taxon>Candidatus Proximibacter</taxon>
    </lineage>
</organism>
<evidence type="ECO:0000256" key="5">
    <source>
        <dbReference type="ARBA" id="ARBA00022691"/>
    </source>
</evidence>
<evidence type="ECO:0000256" key="10">
    <source>
        <dbReference type="SAM" id="MobiDB-lite"/>
    </source>
</evidence>
<keyword evidence="6" id="KW-0819">tRNA processing</keyword>
<evidence type="ECO:0000256" key="6">
    <source>
        <dbReference type="ARBA" id="ARBA00022694"/>
    </source>
</evidence>
<proteinExistence type="predicted"/>
<evidence type="ECO:0000256" key="9">
    <source>
        <dbReference type="ARBA" id="ARBA00023268"/>
    </source>
</evidence>
<keyword evidence="5" id="KW-0949">S-adenosyl-L-methionine</keyword>
<name>A0A9D7PQM7_9PROT</name>
<dbReference type="GO" id="GO:0032259">
    <property type="term" value="P:methylation"/>
    <property type="evidence" value="ECO:0007669"/>
    <property type="project" value="UniProtKB-KW"/>
</dbReference>
<evidence type="ECO:0000256" key="2">
    <source>
        <dbReference type="ARBA" id="ARBA00022603"/>
    </source>
</evidence>
<feature type="domain" description="FAD dependent oxidoreductase" evidence="11">
    <location>
        <begin position="8"/>
        <end position="361"/>
    </location>
</feature>
<accession>A0A9D7PQM7</accession>
<dbReference type="Proteomes" id="UP000886689">
    <property type="component" value="Unassembled WGS sequence"/>
</dbReference>
<keyword evidence="2 12" id="KW-0489">Methyltransferase</keyword>
<dbReference type="PANTHER" id="PTHR13847">
    <property type="entry name" value="SARCOSINE DEHYDROGENASE-RELATED"/>
    <property type="match status" value="1"/>
</dbReference>
<dbReference type="PANTHER" id="PTHR13847:SF283">
    <property type="entry name" value="TRNA 5-METHYLAMINOMETHYL-2-THIOURIDINE BIOSYNTHESIS BIFUNCTIONAL PROTEIN MNMC"/>
    <property type="match status" value="1"/>
</dbReference>
<keyword evidence="8" id="KW-0560">Oxidoreductase</keyword>
<keyword evidence="3" id="KW-0285">Flavoprotein</keyword>
<dbReference type="InterPro" id="IPR036188">
    <property type="entry name" value="FAD/NAD-bd_sf"/>
</dbReference>
<gene>
    <name evidence="12" type="primary">mnmC</name>
    <name evidence="12" type="ORF">IPL58_09330</name>
</gene>
<dbReference type="Pfam" id="PF01266">
    <property type="entry name" value="DAO"/>
    <property type="match status" value="1"/>
</dbReference>
<evidence type="ECO:0000313" key="13">
    <source>
        <dbReference type="Proteomes" id="UP000886689"/>
    </source>
</evidence>
<evidence type="ECO:0000256" key="7">
    <source>
        <dbReference type="ARBA" id="ARBA00022827"/>
    </source>
</evidence>
<dbReference type="EC" id="2.1.1.61" evidence="12"/>
<evidence type="ECO:0000256" key="3">
    <source>
        <dbReference type="ARBA" id="ARBA00022630"/>
    </source>
</evidence>
<feature type="region of interest" description="Disordered" evidence="10">
    <location>
        <begin position="377"/>
        <end position="398"/>
    </location>
</feature>
<dbReference type="GO" id="GO:0016645">
    <property type="term" value="F:oxidoreductase activity, acting on the CH-NH group of donors"/>
    <property type="evidence" value="ECO:0007669"/>
    <property type="project" value="InterPro"/>
</dbReference>
<evidence type="ECO:0000259" key="11">
    <source>
        <dbReference type="Pfam" id="PF01266"/>
    </source>
</evidence>
<evidence type="ECO:0000256" key="4">
    <source>
        <dbReference type="ARBA" id="ARBA00022679"/>
    </source>
</evidence>
<dbReference type="GO" id="GO:0008033">
    <property type="term" value="P:tRNA processing"/>
    <property type="evidence" value="ECO:0007669"/>
    <property type="project" value="UniProtKB-KW"/>
</dbReference>
<reference evidence="12" key="1">
    <citation type="submission" date="2020-10" db="EMBL/GenBank/DDBJ databases">
        <title>Connecting structure to function with the recovery of over 1000 high-quality activated sludge metagenome-assembled genomes encoding full-length rRNA genes using long-read sequencing.</title>
        <authorList>
            <person name="Singleton C.M."/>
            <person name="Petriglieri F."/>
            <person name="Kristensen J.M."/>
            <person name="Kirkegaard R.H."/>
            <person name="Michaelsen T.Y."/>
            <person name="Andersen M.H."/>
            <person name="Karst S.M."/>
            <person name="Dueholm M.S."/>
            <person name="Nielsen P.H."/>
            <person name="Albertsen M."/>
        </authorList>
    </citation>
    <scope>NUCLEOTIDE SEQUENCE</scope>
    <source>
        <strain evidence="12">Hirt_18-Q3-R61-65_BATAC.395</strain>
    </source>
</reference>
<dbReference type="InterPro" id="IPR017610">
    <property type="entry name" value="tRNA_S-uridine_synth_MnmC_C"/>
</dbReference>
<evidence type="ECO:0000256" key="8">
    <source>
        <dbReference type="ARBA" id="ARBA00023002"/>
    </source>
</evidence>
<dbReference type="NCBIfam" id="TIGR03197">
    <property type="entry name" value="MnmC_Cterm"/>
    <property type="match status" value="1"/>
</dbReference>
<evidence type="ECO:0000256" key="1">
    <source>
        <dbReference type="ARBA" id="ARBA00022490"/>
    </source>
</evidence>
<dbReference type="SUPFAM" id="SSF51905">
    <property type="entry name" value="FAD/NAD(P)-binding domain"/>
    <property type="match status" value="1"/>
</dbReference>
<dbReference type="GO" id="GO:0005737">
    <property type="term" value="C:cytoplasm"/>
    <property type="evidence" value="ECO:0007669"/>
    <property type="project" value="TreeGrafter"/>
</dbReference>
<evidence type="ECO:0000313" key="12">
    <source>
        <dbReference type="EMBL" id="MBK8524295.1"/>
    </source>
</evidence>
<dbReference type="AlphaFoldDB" id="A0A9D7PQM7"/>
<dbReference type="Gene3D" id="3.50.50.60">
    <property type="entry name" value="FAD/NAD(P)-binding domain"/>
    <property type="match status" value="1"/>
</dbReference>
<dbReference type="InterPro" id="IPR006076">
    <property type="entry name" value="FAD-dep_OxRdtase"/>
</dbReference>
<dbReference type="EMBL" id="JADJUC010000008">
    <property type="protein sequence ID" value="MBK8524295.1"/>
    <property type="molecule type" value="Genomic_DNA"/>
</dbReference>
<sequence length="398" mass="42638">MFAPEKHAIILGAGLAGTTTANRLAARGYTITLIDAAAGPAEGASGNCAGVLRPLPARDDKLLAQLTRAGFLATSKHLQALEDAGLQAKTGQLWGKTGVLHLARDAVHEATQRDIVTAQNPPANYLRFVDRDEASDLCGWPVDAGGWWFPGGAWVSPANYCHANLLQYAASIATHYDTRIERIAHEDGVWRAFNAAGVFLAEAPHLVIANASDARRLLGDWLPIFPARGQVTHLPAEAGSAPRCVVCRLGYVTPEIDGQRYTGATFLMRDDVTEVRDTDHAENLAKLDFILPGFTKDIPPETIATLPGRVGFRPASPDRLPIVGAVPRLGNEAAPPGLWLVNGFGARGIVWSAMAGELIADSLEGTPPSLERKLADALAPTRFLDKPKQRQPNSARER</sequence>
<comment type="caution">
    <text evidence="12">The sequence shown here is derived from an EMBL/GenBank/DDBJ whole genome shotgun (WGS) entry which is preliminary data.</text>
</comment>
<keyword evidence="4 12" id="KW-0808">Transferase</keyword>
<keyword evidence="9" id="KW-0511">Multifunctional enzyme</keyword>